<keyword evidence="1" id="KW-0732">Signal</keyword>
<keyword evidence="4" id="KW-1185">Reference proteome</keyword>
<evidence type="ECO:0000313" key="4">
    <source>
        <dbReference type="Proteomes" id="UP000781958"/>
    </source>
</evidence>
<evidence type="ECO:0000259" key="2">
    <source>
        <dbReference type="Pfam" id="PF14326"/>
    </source>
</evidence>
<feature type="chain" id="PRO_5045795816" description="DUF4384 domain-containing protein" evidence="1">
    <location>
        <begin position="25"/>
        <end position="383"/>
    </location>
</feature>
<dbReference type="Proteomes" id="UP000781958">
    <property type="component" value="Unassembled WGS sequence"/>
</dbReference>
<reference evidence="3 4" key="1">
    <citation type="submission" date="2021-03" db="EMBL/GenBank/DDBJ databases">
        <title>Genomic Encyclopedia of Type Strains, Phase III (KMG-III): the genomes of soil and plant-associated and newly described type strains.</title>
        <authorList>
            <person name="Whitman W."/>
        </authorList>
    </citation>
    <scope>NUCLEOTIDE SEQUENCE [LARGE SCALE GENOMIC DNA]</scope>
    <source>
        <strain evidence="3 4">IMMIB AFH-6</strain>
    </source>
</reference>
<protein>
    <recommendedName>
        <fullName evidence="2">DUF4384 domain-containing protein</fullName>
    </recommendedName>
</protein>
<dbReference type="EMBL" id="JAGINP010000011">
    <property type="protein sequence ID" value="MBP2293421.1"/>
    <property type="molecule type" value="Genomic_DNA"/>
</dbReference>
<evidence type="ECO:0000313" key="3">
    <source>
        <dbReference type="EMBL" id="MBP2293421.1"/>
    </source>
</evidence>
<feature type="domain" description="DUF4384" evidence="2">
    <location>
        <begin position="254"/>
        <end position="335"/>
    </location>
</feature>
<dbReference type="Pfam" id="PF14326">
    <property type="entry name" value="DUF4384"/>
    <property type="match status" value="1"/>
</dbReference>
<dbReference type="InterPro" id="IPR025493">
    <property type="entry name" value="DUF4384"/>
</dbReference>
<dbReference type="RefSeq" id="WP_209767358.1">
    <property type="nucleotide sequence ID" value="NZ_JAGINP010000011.1"/>
</dbReference>
<gene>
    <name evidence="3" type="ORF">J2851_003204</name>
</gene>
<organism evidence="3 4">
    <name type="scientific">Azospirillum rugosum</name>
    <dbReference type="NCBI Taxonomy" id="416170"/>
    <lineage>
        <taxon>Bacteria</taxon>
        <taxon>Pseudomonadati</taxon>
        <taxon>Pseudomonadota</taxon>
        <taxon>Alphaproteobacteria</taxon>
        <taxon>Rhodospirillales</taxon>
        <taxon>Azospirillaceae</taxon>
        <taxon>Azospirillum</taxon>
    </lineage>
</organism>
<evidence type="ECO:0000256" key="1">
    <source>
        <dbReference type="SAM" id="SignalP"/>
    </source>
</evidence>
<accession>A0ABS4SLJ1</accession>
<name>A0ABS4SLJ1_9PROT</name>
<proteinExistence type="predicted"/>
<sequence>MSRALGAVLAATVASLAITPPAAAAEAVVVASTAPGYAQGQLVADGTPVTVPDGANALFLFANGRMVRIKGPFEGALDKMPEASSWNGVGTLVGGERFFQTDLGAARALNSPMQKGAEQVFAVDPGVAGTQCVKAGGTVMVQKPRDPALVPATLRDIARGTSATVRWDKANAVPWPKDLTLKDGQELSVAGPDGKPRHTLRLRVVESDGEGAALAVRLAGAGCAAQAAALLSPVRDGMAPLNLYLSTDRGLYPTYRSGEPVKLVLQTNRDAHVYCYLRNTRGQLTPIFPSGPSAPSLVEGHQTLSLPGDRMPMPLRAGDSGGGKPGDQEVRCFAAGRDLGNDLPGRRDAFRPLTDEAAVRLEQTLNSLKQTDLVMAQVILRVE</sequence>
<feature type="signal peptide" evidence="1">
    <location>
        <begin position="1"/>
        <end position="24"/>
    </location>
</feature>
<comment type="caution">
    <text evidence="3">The sequence shown here is derived from an EMBL/GenBank/DDBJ whole genome shotgun (WGS) entry which is preliminary data.</text>
</comment>